<keyword evidence="3" id="KW-0677">Repeat</keyword>
<evidence type="ECO:0000256" key="2">
    <source>
        <dbReference type="ARBA" id="ARBA00022614"/>
    </source>
</evidence>
<gene>
    <name evidence="9" type="ORF">ACH5RR_034495</name>
</gene>
<evidence type="ECO:0000256" key="4">
    <source>
        <dbReference type="ARBA" id="ARBA00022741"/>
    </source>
</evidence>
<accession>A0ABD2YF09</accession>
<dbReference type="InterPro" id="IPR038005">
    <property type="entry name" value="RX-like_CC"/>
</dbReference>
<dbReference type="GO" id="GO:0006952">
    <property type="term" value="P:defense response"/>
    <property type="evidence" value="ECO:0007669"/>
    <property type="project" value="UniProtKB-KW"/>
</dbReference>
<feature type="region of interest" description="Disordered" evidence="7">
    <location>
        <begin position="1"/>
        <end position="30"/>
    </location>
</feature>
<reference evidence="9 10" key="1">
    <citation type="submission" date="2024-11" db="EMBL/GenBank/DDBJ databases">
        <title>A near-complete genome assembly of Cinchona calisaya.</title>
        <authorList>
            <person name="Lian D.C."/>
            <person name="Zhao X.W."/>
            <person name="Wei L."/>
        </authorList>
    </citation>
    <scope>NUCLEOTIDE SEQUENCE [LARGE SCALE GENOMIC DNA]</scope>
    <source>
        <tissue evidence="9">Nenye</tissue>
    </source>
</reference>
<evidence type="ECO:0000259" key="8">
    <source>
        <dbReference type="Pfam" id="PF18052"/>
    </source>
</evidence>
<evidence type="ECO:0000256" key="1">
    <source>
        <dbReference type="ARBA" id="ARBA00008894"/>
    </source>
</evidence>
<keyword evidence="4" id="KW-0547">Nucleotide-binding</keyword>
<keyword evidence="10" id="KW-1185">Reference proteome</keyword>
<name>A0ABD2YF09_9GENT</name>
<keyword evidence="2" id="KW-0433">Leucine-rich repeat</keyword>
<dbReference type="GO" id="GO:0005524">
    <property type="term" value="F:ATP binding"/>
    <property type="evidence" value="ECO:0007669"/>
    <property type="project" value="UniProtKB-KW"/>
</dbReference>
<evidence type="ECO:0000256" key="3">
    <source>
        <dbReference type="ARBA" id="ARBA00022737"/>
    </source>
</evidence>
<dbReference type="Gene3D" id="1.20.5.4130">
    <property type="match status" value="1"/>
</dbReference>
<sequence>MDSVETEAPSTSIHHRCDHDDPDPMGPENPDLMNKEEDNIQTMKRILISFWSLYARFVSKWYSEHQELQVRLKHLDQAVIQENEDDMGSSAPTTARFFILKSLLNEMLEINALRTDACVSRSSLSPVYAGEMVSLMDSVLQNLNDTFIFLAENISCGTTILAVKEQVEEIKDRLILIRNFLWLIPNRSLINNQDCVRVFNIAGSIALPIPLFLYTVVCSISGVEEEFAWQLGDVFSFQLASIDNFMGEFMYEYLESLLVAAAPDNDDDDEDDDNDNPTIDEKALEFADYLIPKLKLMMLSYNVDAKDQFDNLIDELNFLRCNLMEDDERMVEYCSLKIPGLLRAVDGMKQKASDLFNDYSFSSRKSWQSSNFPSTTNGLEYVNFIINKLEQLLRSKANPLNALEHHMEKVYEQLVSMRKFLSDIAQHLGNWHMEFLLTRFKVAAYQAEYIIDSYVAGEGSIWGHKLGLFVVIKDVKILHKELKAAILTMTRACDTVIPTISSSAPSQASYHVKGVSKGEIHNKDFNYIWPELLEVRDMSLRIYYEDVAVQFFVLRGS</sequence>
<comment type="caution">
    <text evidence="9">The sequence shown here is derived from an EMBL/GenBank/DDBJ whole genome shotgun (WGS) entry which is preliminary data.</text>
</comment>
<dbReference type="Pfam" id="PF18052">
    <property type="entry name" value="Rx_N"/>
    <property type="match status" value="1"/>
</dbReference>
<dbReference type="InterPro" id="IPR041118">
    <property type="entry name" value="Rx_N"/>
</dbReference>
<dbReference type="CDD" id="cd14798">
    <property type="entry name" value="RX-CC_like"/>
    <property type="match status" value="1"/>
</dbReference>
<proteinExistence type="inferred from homology"/>
<dbReference type="Proteomes" id="UP001630127">
    <property type="component" value="Unassembled WGS sequence"/>
</dbReference>
<evidence type="ECO:0000256" key="7">
    <source>
        <dbReference type="SAM" id="MobiDB-lite"/>
    </source>
</evidence>
<evidence type="ECO:0000313" key="10">
    <source>
        <dbReference type="Proteomes" id="UP001630127"/>
    </source>
</evidence>
<keyword evidence="6" id="KW-0067">ATP-binding</keyword>
<evidence type="ECO:0000313" key="9">
    <source>
        <dbReference type="EMBL" id="KAL3504654.1"/>
    </source>
</evidence>
<dbReference type="EMBL" id="JBJUIK010000014">
    <property type="protein sequence ID" value="KAL3504654.1"/>
    <property type="molecule type" value="Genomic_DNA"/>
</dbReference>
<feature type="domain" description="Disease resistance N-terminal" evidence="8">
    <location>
        <begin position="382"/>
        <end position="455"/>
    </location>
</feature>
<evidence type="ECO:0000256" key="5">
    <source>
        <dbReference type="ARBA" id="ARBA00022821"/>
    </source>
</evidence>
<organism evidence="9 10">
    <name type="scientific">Cinchona calisaya</name>
    <dbReference type="NCBI Taxonomy" id="153742"/>
    <lineage>
        <taxon>Eukaryota</taxon>
        <taxon>Viridiplantae</taxon>
        <taxon>Streptophyta</taxon>
        <taxon>Embryophyta</taxon>
        <taxon>Tracheophyta</taxon>
        <taxon>Spermatophyta</taxon>
        <taxon>Magnoliopsida</taxon>
        <taxon>eudicotyledons</taxon>
        <taxon>Gunneridae</taxon>
        <taxon>Pentapetalae</taxon>
        <taxon>asterids</taxon>
        <taxon>lamiids</taxon>
        <taxon>Gentianales</taxon>
        <taxon>Rubiaceae</taxon>
        <taxon>Cinchonoideae</taxon>
        <taxon>Cinchoneae</taxon>
        <taxon>Cinchona</taxon>
    </lineage>
</organism>
<dbReference type="AlphaFoldDB" id="A0ABD2YF09"/>
<comment type="similarity">
    <text evidence="1">Belongs to the disease resistance NB-LRR family.</text>
</comment>
<evidence type="ECO:0000256" key="6">
    <source>
        <dbReference type="ARBA" id="ARBA00022840"/>
    </source>
</evidence>
<keyword evidence="5" id="KW-0611">Plant defense</keyword>
<protein>
    <recommendedName>
        <fullName evidence="8">Disease resistance N-terminal domain-containing protein</fullName>
    </recommendedName>
</protein>